<evidence type="ECO:0000256" key="5">
    <source>
        <dbReference type="ARBA" id="ARBA00022692"/>
    </source>
</evidence>
<dbReference type="Gene3D" id="1.20.1740.10">
    <property type="entry name" value="Amino acid/polyamine transporter I"/>
    <property type="match status" value="1"/>
</dbReference>
<keyword evidence="8" id="KW-0769">Symport</keyword>
<keyword evidence="5 8" id="KW-0812">Transmembrane</keyword>
<feature type="transmembrane region" description="Helical" evidence="8">
    <location>
        <begin position="15"/>
        <end position="33"/>
    </location>
</feature>
<evidence type="ECO:0000256" key="6">
    <source>
        <dbReference type="ARBA" id="ARBA00022989"/>
    </source>
</evidence>
<dbReference type="PROSITE" id="PS00873">
    <property type="entry name" value="NA_ALANINE_SYMP"/>
    <property type="match status" value="1"/>
</dbReference>
<feature type="transmembrane region" description="Helical" evidence="8">
    <location>
        <begin position="349"/>
        <end position="368"/>
    </location>
</feature>
<dbReference type="Proteomes" id="UP001440599">
    <property type="component" value="Unassembled WGS sequence"/>
</dbReference>
<evidence type="ECO:0000256" key="3">
    <source>
        <dbReference type="ARBA" id="ARBA00022448"/>
    </source>
</evidence>
<comment type="subcellular location">
    <subcellularLocation>
        <location evidence="1 8">Cell membrane</location>
        <topology evidence="1 8">Multi-pass membrane protein</topology>
    </subcellularLocation>
</comment>
<protein>
    <submittedName>
        <fullName evidence="9">Alanine/glycine:cation symporter family protein</fullName>
    </submittedName>
</protein>
<accession>A0ABV1ENA3</accession>
<evidence type="ECO:0000256" key="1">
    <source>
        <dbReference type="ARBA" id="ARBA00004651"/>
    </source>
</evidence>
<keyword evidence="10" id="KW-1185">Reference proteome</keyword>
<evidence type="ECO:0000256" key="8">
    <source>
        <dbReference type="RuleBase" id="RU363064"/>
    </source>
</evidence>
<evidence type="ECO:0000313" key="10">
    <source>
        <dbReference type="Proteomes" id="UP001440599"/>
    </source>
</evidence>
<gene>
    <name evidence="9" type="ORF">WMO45_03565</name>
</gene>
<feature type="transmembrane region" description="Helical" evidence="8">
    <location>
        <begin position="417"/>
        <end position="437"/>
    </location>
</feature>
<comment type="caution">
    <text evidence="9">The sequence shown here is derived from an EMBL/GenBank/DDBJ whole genome shotgun (WGS) entry which is preliminary data.</text>
</comment>
<name>A0ABV1ENA3_9FIRM</name>
<proteinExistence type="inferred from homology"/>
<organism evidence="9 10">
    <name type="scientific">Flavonifractor hominis</name>
    <dbReference type="NCBI Taxonomy" id="3133178"/>
    <lineage>
        <taxon>Bacteria</taxon>
        <taxon>Bacillati</taxon>
        <taxon>Bacillota</taxon>
        <taxon>Clostridia</taxon>
        <taxon>Eubacteriales</taxon>
        <taxon>Oscillospiraceae</taxon>
        <taxon>Flavonifractor</taxon>
    </lineage>
</organism>
<feature type="transmembrane region" description="Helical" evidence="8">
    <location>
        <begin position="307"/>
        <end position="329"/>
    </location>
</feature>
<dbReference type="InterPro" id="IPR001463">
    <property type="entry name" value="Na/Ala_symport"/>
</dbReference>
<feature type="transmembrane region" description="Helical" evidence="8">
    <location>
        <begin position="212"/>
        <end position="234"/>
    </location>
</feature>
<dbReference type="Pfam" id="PF01235">
    <property type="entry name" value="Na_Ala_symp"/>
    <property type="match status" value="1"/>
</dbReference>
<feature type="transmembrane region" description="Helical" evidence="8">
    <location>
        <begin position="74"/>
        <end position="93"/>
    </location>
</feature>
<dbReference type="EMBL" id="JBBMFT010000001">
    <property type="protein sequence ID" value="MEQ2455589.1"/>
    <property type="molecule type" value="Genomic_DNA"/>
</dbReference>
<sequence length="479" mass="51624">MDLFGGLLSHISNFLYTYILIALLIFTGVYFTIRSRGVQFRLFPEALRVLGEKKKDGKDISSFQALMISTASRVGTGNIAGVANAIIAATLIGGYGAVFWMWLLALIGAASAFVESTLAQCYKEKHGENWVGGPAYYIQKALGSRTWGVVFAVLLIACFAYGFNALQAYNAGSALQYYLPGYSESIWPAVVGAVLAALTGVCIFGGVQRISAITSAIVPVMAAIYIALGLFITLKNIGQVPYMISMIVSQAFDPKAMFAGIGASCVMQGIKRGLYSNEAGMGSAPNAAAAADVSHPVKQGLVQMLSVFIDTILICSTTAFMLLLSGVPIDAYAEGMNFVQAAVHNQVGAFGPLFITVSIFLFAFSSLVGNYYYTESNFKFIRDSKRGLVIFRVTCVAAIFIGAQMSFSMVWDLADVLMGLMALVNLVSILLLGGKALKVLGDYQKQRRAGKNPVYRYEEVGIGDASIWNEDHARKWENQ</sequence>
<evidence type="ECO:0000256" key="7">
    <source>
        <dbReference type="ARBA" id="ARBA00023136"/>
    </source>
</evidence>
<keyword evidence="7 8" id="KW-0472">Membrane</keyword>
<keyword evidence="4 8" id="KW-1003">Cell membrane</keyword>
<feature type="transmembrane region" description="Helical" evidence="8">
    <location>
        <begin position="147"/>
        <end position="166"/>
    </location>
</feature>
<evidence type="ECO:0000313" key="9">
    <source>
        <dbReference type="EMBL" id="MEQ2455589.1"/>
    </source>
</evidence>
<dbReference type="PRINTS" id="PR00175">
    <property type="entry name" value="NAALASMPORT"/>
</dbReference>
<dbReference type="NCBIfam" id="TIGR00835">
    <property type="entry name" value="agcS"/>
    <property type="match status" value="1"/>
</dbReference>
<keyword evidence="6 8" id="KW-1133">Transmembrane helix</keyword>
<comment type="similarity">
    <text evidence="2 8">Belongs to the alanine or glycine:cation symporter (AGCS) (TC 2.A.25) family.</text>
</comment>
<evidence type="ECO:0000256" key="2">
    <source>
        <dbReference type="ARBA" id="ARBA00009261"/>
    </source>
</evidence>
<reference evidence="9 10" key="1">
    <citation type="submission" date="2024-03" db="EMBL/GenBank/DDBJ databases">
        <title>Human intestinal bacterial collection.</title>
        <authorList>
            <person name="Pauvert C."/>
            <person name="Hitch T.C.A."/>
            <person name="Clavel T."/>
        </authorList>
    </citation>
    <scope>NUCLEOTIDE SEQUENCE [LARGE SCALE GENOMIC DNA]</scope>
    <source>
        <strain evidence="9 10">CLA-AP-H34</strain>
    </source>
</reference>
<dbReference type="RefSeq" id="WP_349139255.1">
    <property type="nucleotide sequence ID" value="NZ_JBBMFT010000001.1"/>
</dbReference>
<feature type="transmembrane region" description="Helical" evidence="8">
    <location>
        <begin position="389"/>
        <end position="411"/>
    </location>
</feature>
<evidence type="ECO:0000256" key="4">
    <source>
        <dbReference type="ARBA" id="ARBA00022475"/>
    </source>
</evidence>
<dbReference type="PANTHER" id="PTHR30330:SF1">
    <property type="entry name" value="AMINO-ACID CARRIER PROTEIN ALST"/>
    <property type="match status" value="1"/>
</dbReference>
<keyword evidence="3 8" id="KW-0813">Transport</keyword>
<dbReference type="PANTHER" id="PTHR30330">
    <property type="entry name" value="AGSS FAMILY TRANSPORTER, SODIUM-ALANINE"/>
    <property type="match status" value="1"/>
</dbReference>
<feature type="transmembrane region" description="Helical" evidence="8">
    <location>
        <begin position="186"/>
        <end position="205"/>
    </location>
</feature>